<sequence length="319" mass="35426">MSTHVSTQIHNSANGSIPPTVKPTVKRFRRNKKQLAALGFLSPLLILMMVLMATPILMVIGYSIYNNVITNPNPEVVGLANYGEILGNPKFWNAGKNTLFFTLTSVVVHMILGLTFAMLLNTEIISTKVRAVFRMILILPWLFTVAIVAILWRLMLNPNGVINYILETMGLISGQVEWLGNPAYALFALTFINIWAGYPFFMISLLAGLQGIPADLYEAAKVDGANPVQRFIHVTIPQLKPLIISLCLLDFIWTTQQFALIWMTTGGGPIDTTEVLSTFTYKLAFSRYEFSLASTSAVLILIASMIVAIFYARSQKSRD</sequence>
<keyword evidence="4 7" id="KW-0812">Transmembrane</keyword>
<dbReference type="PROSITE" id="PS50928">
    <property type="entry name" value="ABC_TM1"/>
    <property type="match status" value="1"/>
</dbReference>
<accession>A0AAU7DTL9</accession>
<feature type="compositionally biased region" description="Polar residues" evidence="8">
    <location>
        <begin position="1"/>
        <end position="17"/>
    </location>
</feature>
<evidence type="ECO:0000313" key="10">
    <source>
        <dbReference type="EMBL" id="XBH20338.1"/>
    </source>
</evidence>
<dbReference type="Pfam" id="PF00528">
    <property type="entry name" value="BPD_transp_1"/>
    <property type="match status" value="1"/>
</dbReference>
<keyword evidence="5 7" id="KW-1133">Transmembrane helix</keyword>
<dbReference type="InterPro" id="IPR000515">
    <property type="entry name" value="MetI-like"/>
</dbReference>
<dbReference type="CDD" id="cd06261">
    <property type="entry name" value="TM_PBP2"/>
    <property type="match status" value="1"/>
</dbReference>
<evidence type="ECO:0000256" key="3">
    <source>
        <dbReference type="ARBA" id="ARBA00022475"/>
    </source>
</evidence>
<dbReference type="SUPFAM" id="SSF161098">
    <property type="entry name" value="MetI-like"/>
    <property type="match status" value="1"/>
</dbReference>
<keyword evidence="2 7" id="KW-0813">Transport</keyword>
<dbReference type="GO" id="GO:0055085">
    <property type="term" value="P:transmembrane transport"/>
    <property type="evidence" value="ECO:0007669"/>
    <property type="project" value="InterPro"/>
</dbReference>
<comment type="similarity">
    <text evidence="7">Belongs to the binding-protein-dependent transport system permease family.</text>
</comment>
<evidence type="ECO:0000256" key="1">
    <source>
        <dbReference type="ARBA" id="ARBA00004651"/>
    </source>
</evidence>
<dbReference type="GO" id="GO:0005886">
    <property type="term" value="C:plasma membrane"/>
    <property type="evidence" value="ECO:0007669"/>
    <property type="project" value="UniProtKB-SubCell"/>
</dbReference>
<reference evidence="10" key="1">
    <citation type="submission" date="2024-02" db="EMBL/GenBank/DDBJ databases">
        <title>Tomenella chthoni gen. nov. sp. nov., a member of the family Jonesiaceae isolated from bat guano.</title>
        <authorList>
            <person name="Miller S.L."/>
            <person name="King J."/>
            <person name="Sankaranarayanan K."/>
            <person name="Lawson P.A."/>
        </authorList>
    </citation>
    <scope>NUCLEOTIDE SEQUENCE</scope>
    <source>
        <strain evidence="10">BS-20</strain>
    </source>
</reference>
<protein>
    <submittedName>
        <fullName evidence="10">Sugar ABC transporter permease</fullName>
    </submittedName>
</protein>
<evidence type="ECO:0000259" key="9">
    <source>
        <dbReference type="PROSITE" id="PS50928"/>
    </source>
</evidence>
<dbReference type="InterPro" id="IPR035906">
    <property type="entry name" value="MetI-like_sf"/>
</dbReference>
<evidence type="ECO:0000256" key="4">
    <source>
        <dbReference type="ARBA" id="ARBA00022692"/>
    </source>
</evidence>
<dbReference type="Gene3D" id="1.10.3720.10">
    <property type="entry name" value="MetI-like"/>
    <property type="match status" value="1"/>
</dbReference>
<dbReference type="PANTHER" id="PTHR43005">
    <property type="entry name" value="BLR7065 PROTEIN"/>
    <property type="match status" value="1"/>
</dbReference>
<feature type="region of interest" description="Disordered" evidence="8">
    <location>
        <begin position="1"/>
        <end position="22"/>
    </location>
</feature>
<evidence type="ECO:0000256" key="6">
    <source>
        <dbReference type="ARBA" id="ARBA00023136"/>
    </source>
</evidence>
<gene>
    <name evidence="10" type="ORF">V5R04_08735</name>
</gene>
<feature type="domain" description="ABC transmembrane type-1" evidence="9">
    <location>
        <begin position="95"/>
        <end position="311"/>
    </location>
</feature>
<evidence type="ECO:0000256" key="7">
    <source>
        <dbReference type="RuleBase" id="RU363032"/>
    </source>
</evidence>
<dbReference type="PANTHER" id="PTHR43005:SF1">
    <property type="entry name" value="SPERMIDINE_PUTRESCINE TRANSPORT SYSTEM PERMEASE PROTEIN"/>
    <property type="match status" value="1"/>
</dbReference>
<feature type="transmembrane region" description="Helical" evidence="7">
    <location>
        <begin position="35"/>
        <end position="65"/>
    </location>
</feature>
<dbReference type="EMBL" id="CP146203">
    <property type="protein sequence ID" value="XBH20338.1"/>
    <property type="molecule type" value="Genomic_DNA"/>
</dbReference>
<feature type="transmembrane region" description="Helical" evidence="7">
    <location>
        <begin position="242"/>
        <end position="263"/>
    </location>
</feature>
<keyword evidence="6 7" id="KW-0472">Membrane</keyword>
<feature type="transmembrane region" description="Helical" evidence="7">
    <location>
        <begin position="183"/>
        <end position="207"/>
    </location>
</feature>
<keyword evidence="3" id="KW-1003">Cell membrane</keyword>
<feature type="transmembrane region" description="Helical" evidence="7">
    <location>
        <begin position="99"/>
        <end position="120"/>
    </location>
</feature>
<evidence type="ECO:0000256" key="8">
    <source>
        <dbReference type="SAM" id="MobiDB-lite"/>
    </source>
</evidence>
<comment type="subcellular location">
    <subcellularLocation>
        <location evidence="1 7">Cell membrane</location>
        <topology evidence="1 7">Multi-pass membrane protein</topology>
    </subcellularLocation>
</comment>
<dbReference type="AlphaFoldDB" id="A0AAU7DTL9"/>
<proteinExistence type="inferred from homology"/>
<evidence type="ECO:0000256" key="2">
    <source>
        <dbReference type="ARBA" id="ARBA00022448"/>
    </source>
</evidence>
<organism evidence="10">
    <name type="scientific">Jonesiaceae bacterium BS-20</name>
    <dbReference type="NCBI Taxonomy" id="3120821"/>
    <lineage>
        <taxon>Bacteria</taxon>
        <taxon>Bacillati</taxon>
        <taxon>Actinomycetota</taxon>
        <taxon>Actinomycetes</taxon>
        <taxon>Micrococcales</taxon>
        <taxon>Jonesiaceae</taxon>
    </lineage>
</organism>
<feature type="transmembrane region" description="Helical" evidence="7">
    <location>
        <begin position="290"/>
        <end position="312"/>
    </location>
</feature>
<feature type="transmembrane region" description="Helical" evidence="7">
    <location>
        <begin position="132"/>
        <end position="152"/>
    </location>
</feature>
<name>A0AAU7DTL9_9MICO</name>
<evidence type="ECO:0000256" key="5">
    <source>
        <dbReference type="ARBA" id="ARBA00022989"/>
    </source>
</evidence>